<dbReference type="EMBL" id="BKCJ010359353">
    <property type="protein sequence ID" value="GFA03749.1"/>
    <property type="molecule type" value="Genomic_DNA"/>
</dbReference>
<feature type="compositionally biased region" description="Basic residues" evidence="1">
    <location>
        <begin position="580"/>
        <end position="589"/>
    </location>
</feature>
<dbReference type="AlphaFoldDB" id="A0A699J159"/>
<gene>
    <name evidence="2" type="ORF">Tci_575721</name>
</gene>
<feature type="region of interest" description="Disordered" evidence="1">
    <location>
        <begin position="181"/>
        <end position="207"/>
    </location>
</feature>
<sequence>MTGTSPNSQIIKKLMVDLLHLVEMLKEELKFNLFNVSQMRDKKNNVLFSDTECVVFSPDFKLLDESQVLLKVPRNNNMYSFDLKNDVPVGGRKHALSFMRPFGCPVTILNTLDHLEENLHINFLENKPNVAGTGPNWMFDIDTLTMSMNINQFLQENELMVMQSSENEDADDAGKKGTEVLRKENGVQDPAKEGDNNDQEKDLRDQEEALRKQCEQEFERLFGQGEADNTNNTNRLNIVSSLVNVVSSSFTTMDPGRKRAQRNEFESMFGQDKDANGNKMFTPVSAAGSTYDTADLQDTGIFSGAYDDEVKYVVADFNNLELTTVVSPIPTTRIHKDHPKEQIIRDSLSAPQTKRMTKTFQEHAMVSYIKKQRTNHKDYQNCLFACFLSQIEPKKVIQALTDPSWIKAMQDELLQFRLQKVWRLVDLPKVYTSCIEQLWATAKVKNINGEAQIQALVDKMKVIITTSSIKRDIRFEDEGGVDCLSNEVIFEQLTRMGSTMASAIICLATNKKFNFSKYIFDNMVKHLNGEVKFLMYPRFVQVFLDNQVEALEDMSEDSELPTDSHHTPIVTQPSSSLPQKKQKSRRKQRKEIEVPSPSSEIPNEERLPTT</sequence>
<name>A0A699J159_TANCI</name>
<evidence type="ECO:0000313" key="2">
    <source>
        <dbReference type="EMBL" id="GFA03749.1"/>
    </source>
</evidence>
<organism evidence="2">
    <name type="scientific">Tanacetum cinerariifolium</name>
    <name type="common">Dalmatian daisy</name>
    <name type="synonym">Chrysanthemum cinerariifolium</name>
    <dbReference type="NCBI Taxonomy" id="118510"/>
    <lineage>
        <taxon>Eukaryota</taxon>
        <taxon>Viridiplantae</taxon>
        <taxon>Streptophyta</taxon>
        <taxon>Embryophyta</taxon>
        <taxon>Tracheophyta</taxon>
        <taxon>Spermatophyta</taxon>
        <taxon>Magnoliopsida</taxon>
        <taxon>eudicotyledons</taxon>
        <taxon>Gunneridae</taxon>
        <taxon>Pentapetalae</taxon>
        <taxon>asterids</taxon>
        <taxon>campanulids</taxon>
        <taxon>Asterales</taxon>
        <taxon>Asteraceae</taxon>
        <taxon>Asteroideae</taxon>
        <taxon>Anthemideae</taxon>
        <taxon>Anthemidinae</taxon>
        <taxon>Tanacetum</taxon>
    </lineage>
</organism>
<protein>
    <submittedName>
        <fullName evidence="2">Putative ribonuclease H-like domain-containing protein</fullName>
    </submittedName>
</protein>
<accession>A0A699J159</accession>
<feature type="non-terminal residue" evidence="2">
    <location>
        <position position="610"/>
    </location>
</feature>
<feature type="region of interest" description="Disordered" evidence="1">
    <location>
        <begin position="554"/>
        <end position="610"/>
    </location>
</feature>
<reference evidence="2" key="1">
    <citation type="journal article" date="2019" name="Sci. Rep.">
        <title>Draft genome of Tanacetum cinerariifolium, the natural source of mosquito coil.</title>
        <authorList>
            <person name="Yamashiro T."/>
            <person name="Shiraishi A."/>
            <person name="Satake H."/>
            <person name="Nakayama K."/>
        </authorList>
    </citation>
    <scope>NUCLEOTIDE SEQUENCE</scope>
</reference>
<proteinExistence type="predicted"/>
<comment type="caution">
    <text evidence="2">The sequence shown here is derived from an EMBL/GenBank/DDBJ whole genome shotgun (WGS) entry which is preliminary data.</text>
</comment>
<evidence type="ECO:0000256" key="1">
    <source>
        <dbReference type="SAM" id="MobiDB-lite"/>
    </source>
</evidence>